<evidence type="ECO:0000313" key="3">
    <source>
        <dbReference type="EMBL" id="GAA2777875.1"/>
    </source>
</evidence>
<proteinExistence type="predicted"/>
<keyword evidence="4" id="KW-1185">Reference proteome</keyword>
<dbReference type="PROSITE" id="PS51462">
    <property type="entry name" value="NUDIX"/>
    <property type="match status" value="1"/>
</dbReference>
<dbReference type="InterPro" id="IPR000086">
    <property type="entry name" value="NUDIX_hydrolase_dom"/>
</dbReference>
<name>A0ABP6HLE1_9ACTN</name>
<evidence type="ECO:0000259" key="2">
    <source>
        <dbReference type="PROSITE" id="PS51462"/>
    </source>
</evidence>
<dbReference type="Gene3D" id="3.90.79.10">
    <property type="entry name" value="Nucleoside Triphosphate Pyrophosphohydrolase"/>
    <property type="match status" value="1"/>
</dbReference>
<feature type="domain" description="Nudix hydrolase" evidence="2">
    <location>
        <begin position="96"/>
        <end position="224"/>
    </location>
</feature>
<dbReference type="Pfam" id="PF00293">
    <property type="entry name" value="NUDIX"/>
    <property type="match status" value="1"/>
</dbReference>
<accession>A0ABP6HLE1</accession>
<dbReference type="SUPFAM" id="SSF55811">
    <property type="entry name" value="Nudix"/>
    <property type="match status" value="1"/>
</dbReference>
<dbReference type="InterPro" id="IPR015797">
    <property type="entry name" value="NUDIX_hydrolase-like_dom_sf"/>
</dbReference>
<keyword evidence="1" id="KW-0378">Hydrolase</keyword>
<gene>
    <name evidence="3" type="ORF">GCM10010521_66030</name>
</gene>
<dbReference type="EMBL" id="BAAAVM010000129">
    <property type="protein sequence ID" value="GAA2777875.1"/>
    <property type="molecule type" value="Genomic_DNA"/>
</dbReference>
<comment type="caution">
    <text evidence="3">The sequence shown here is derived from an EMBL/GenBank/DDBJ whole genome shotgun (WGS) entry which is preliminary data.</text>
</comment>
<dbReference type="Proteomes" id="UP001500893">
    <property type="component" value="Unassembled WGS sequence"/>
</dbReference>
<protein>
    <submittedName>
        <fullName evidence="3">NUDIX domain-containing protein</fullName>
    </submittedName>
</protein>
<dbReference type="InterPro" id="IPR020084">
    <property type="entry name" value="NUDIX_hydrolase_CS"/>
</dbReference>
<dbReference type="PANTHER" id="PTHR43222:SF12">
    <property type="entry name" value="NUDIX HYDROLASE"/>
    <property type="match status" value="1"/>
</dbReference>
<evidence type="ECO:0000256" key="1">
    <source>
        <dbReference type="ARBA" id="ARBA00022801"/>
    </source>
</evidence>
<evidence type="ECO:0000313" key="4">
    <source>
        <dbReference type="Proteomes" id="UP001500893"/>
    </source>
</evidence>
<organism evidence="3 4">
    <name type="scientific">Streptomyces rameus</name>
    <dbReference type="NCBI Taxonomy" id="68261"/>
    <lineage>
        <taxon>Bacteria</taxon>
        <taxon>Bacillati</taxon>
        <taxon>Actinomycetota</taxon>
        <taxon>Actinomycetes</taxon>
        <taxon>Kitasatosporales</taxon>
        <taxon>Streptomycetaceae</taxon>
        <taxon>Streptomyces</taxon>
    </lineage>
</organism>
<dbReference type="PROSITE" id="PS00893">
    <property type="entry name" value="NUDIX_BOX"/>
    <property type="match status" value="1"/>
</dbReference>
<sequence>MNRTAPDDVVVHEGRPGPTGVVPAAFPASPVPGASLPERGPPLIGYSPRVSETQHPSANSAPNSHCSSCGAPYGEGISGWPRTCPSCGAVAYRNPLPVAVALQPVYDTKGTALVVITRKIAPARGGAALPGGYIDDREDWKQAVVRELKEETGIDAAVRDVRLVDAMSSPDGHLLLFGLLPERPADGLPPSGPTDETEGRHLLRRPEELAFPLHTVAVKAWFEGRYI</sequence>
<dbReference type="PANTHER" id="PTHR43222">
    <property type="entry name" value="NUDIX HYDROLASE 23"/>
    <property type="match status" value="1"/>
</dbReference>
<reference evidence="4" key="1">
    <citation type="journal article" date="2019" name="Int. J. Syst. Evol. Microbiol.">
        <title>The Global Catalogue of Microorganisms (GCM) 10K type strain sequencing project: providing services to taxonomists for standard genome sequencing and annotation.</title>
        <authorList>
            <consortium name="The Broad Institute Genomics Platform"/>
            <consortium name="The Broad Institute Genome Sequencing Center for Infectious Disease"/>
            <person name="Wu L."/>
            <person name="Ma J."/>
        </authorList>
    </citation>
    <scope>NUCLEOTIDE SEQUENCE [LARGE SCALE GENOMIC DNA]</scope>
    <source>
        <strain evidence="4">JCM 11574</strain>
    </source>
</reference>